<dbReference type="InterPro" id="IPR013525">
    <property type="entry name" value="ABC2_TM"/>
</dbReference>
<dbReference type="Pfam" id="PF12698">
    <property type="entry name" value="ABC2_membrane_3"/>
    <property type="match status" value="1"/>
</dbReference>
<dbReference type="OrthoDB" id="5486437at2"/>
<keyword evidence="2 5" id="KW-0812">Transmembrane</keyword>
<reference evidence="7 8" key="1">
    <citation type="submission" date="2015-05" db="EMBL/GenBank/DDBJ databases">
        <title>Comparison of genome.</title>
        <authorList>
            <person name="Zheng Z."/>
            <person name="Sun M."/>
        </authorList>
    </citation>
    <scope>NUCLEOTIDE SEQUENCE [LARGE SCALE GENOMIC DNA]</scope>
    <source>
        <strain evidence="7 8">G25-74</strain>
    </source>
</reference>
<evidence type="ECO:0000256" key="4">
    <source>
        <dbReference type="ARBA" id="ARBA00023136"/>
    </source>
</evidence>
<dbReference type="PATRIC" id="fig|217031.6.peg.1262"/>
<dbReference type="RefSeq" id="WP_057988432.1">
    <property type="nucleotide sequence ID" value="NZ_JAGGKH010000003.1"/>
</dbReference>
<dbReference type="GO" id="GO:0016020">
    <property type="term" value="C:membrane"/>
    <property type="evidence" value="ECO:0007669"/>
    <property type="project" value="UniProtKB-SubCell"/>
</dbReference>
<sequence>MFKTLFLKEMKDVLRDKRSVTLLIIFPFVMMAALTIFYDKLLVSSGDPEFTLAVEENAAAELIEKLQTYLPDVTIEKHANVQEAMNDGKVQAGIEMEGGWEEALEAQTSVPVRVYFDPGSQESSGAWSLIQSVFTNWQNEVVQERMVASEIDPNVLNVFQVEPQTTKNEDDAMASFMLAILIPLLIPIAIANGSYPSATELFAGEKEKKTMEALLITPVKPIKILLAKWLTISLLGIFTGILCIGLLSGLMNFTTELKKGMAAIENPLLFILMGIILVSLHAIFIAELEMILSMLANSVKEAGYYITPIMGLMTMPMLFMFFLGDTHQLFLYAIPVMNLFLFVQDAFNSQIPGSGFALAIGSYLACIAILFPIANKLFHNHRLMLGK</sequence>
<evidence type="ECO:0000256" key="3">
    <source>
        <dbReference type="ARBA" id="ARBA00022989"/>
    </source>
</evidence>
<keyword evidence="8" id="KW-1185">Reference proteome</keyword>
<name>A0A178A182_9BACI</name>
<keyword evidence="4 5" id="KW-0472">Membrane</keyword>
<evidence type="ECO:0000313" key="8">
    <source>
        <dbReference type="Proteomes" id="UP000077881"/>
    </source>
</evidence>
<feature type="transmembrane region" description="Helical" evidence="5">
    <location>
        <begin position="229"/>
        <end position="248"/>
    </location>
</feature>
<feature type="transmembrane region" description="Helical" evidence="5">
    <location>
        <begin position="354"/>
        <end position="374"/>
    </location>
</feature>
<feature type="domain" description="ABC-2 type transporter transmembrane" evidence="6">
    <location>
        <begin position="20"/>
        <end position="373"/>
    </location>
</feature>
<feature type="transmembrane region" description="Helical" evidence="5">
    <location>
        <begin position="20"/>
        <end position="38"/>
    </location>
</feature>
<evidence type="ECO:0000259" key="6">
    <source>
        <dbReference type="Pfam" id="PF12698"/>
    </source>
</evidence>
<feature type="transmembrane region" description="Helical" evidence="5">
    <location>
        <begin position="304"/>
        <end position="323"/>
    </location>
</feature>
<evidence type="ECO:0000256" key="5">
    <source>
        <dbReference type="SAM" id="Phobius"/>
    </source>
</evidence>
<feature type="transmembrane region" description="Helical" evidence="5">
    <location>
        <begin position="268"/>
        <end position="292"/>
    </location>
</feature>
<gene>
    <name evidence="7" type="ORF">ABB05_05840</name>
</gene>
<feature type="transmembrane region" description="Helical" evidence="5">
    <location>
        <begin position="172"/>
        <end position="191"/>
    </location>
</feature>
<proteinExistence type="predicted"/>
<dbReference type="PANTHER" id="PTHR43471">
    <property type="entry name" value="ABC TRANSPORTER PERMEASE"/>
    <property type="match status" value="1"/>
</dbReference>
<dbReference type="PANTHER" id="PTHR43471:SF3">
    <property type="entry name" value="ABC TRANSPORTER PERMEASE PROTEIN NATB"/>
    <property type="match status" value="1"/>
</dbReference>
<dbReference type="AlphaFoldDB" id="A0A178A182"/>
<dbReference type="GO" id="GO:0140359">
    <property type="term" value="F:ABC-type transporter activity"/>
    <property type="evidence" value="ECO:0007669"/>
    <property type="project" value="InterPro"/>
</dbReference>
<dbReference type="STRING" id="217031.ABB05_05840"/>
<keyword evidence="3 5" id="KW-1133">Transmembrane helix</keyword>
<feature type="transmembrane region" description="Helical" evidence="5">
    <location>
        <begin position="329"/>
        <end position="347"/>
    </location>
</feature>
<evidence type="ECO:0000313" key="7">
    <source>
        <dbReference type="EMBL" id="OAK73945.1"/>
    </source>
</evidence>
<protein>
    <recommendedName>
        <fullName evidence="6">ABC-2 type transporter transmembrane domain-containing protein</fullName>
    </recommendedName>
</protein>
<evidence type="ECO:0000256" key="1">
    <source>
        <dbReference type="ARBA" id="ARBA00004141"/>
    </source>
</evidence>
<evidence type="ECO:0000256" key="2">
    <source>
        <dbReference type="ARBA" id="ARBA00022692"/>
    </source>
</evidence>
<comment type="caution">
    <text evidence="7">The sequence shown here is derived from an EMBL/GenBank/DDBJ whole genome shotgun (WGS) entry which is preliminary data.</text>
</comment>
<comment type="subcellular location">
    <subcellularLocation>
        <location evidence="1">Membrane</location>
        <topology evidence="1">Multi-pass membrane protein</topology>
    </subcellularLocation>
</comment>
<dbReference type="EMBL" id="LDJR01000028">
    <property type="protein sequence ID" value="OAK73945.1"/>
    <property type="molecule type" value="Genomic_DNA"/>
</dbReference>
<organism evidence="7 8">
    <name type="scientific">Lederbergia galactosidilytica</name>
    <dbReference type="NCBI Taxonomy" id="217031"/>
    <lineage>
        <taxon>Bacteria</taxon>
        <taxon>Bacillati</taxon>
        <taxon>Bacillota</taxon>
        <taxon>Bacilli</taxon>
        <taxon>Bacillales</taxon>
        <taxon>Bacillaceae</taxon>
        <taxon>Lederbergia</taxon>
    </lineage>
</organism>
<dbReference type="Proteomes" id="UP000077881">
    <property type="component" value="Unassembled WGS sequence"/>
</dbReference>
<accession>A0A178A182</accession>